<feature type="transmembrane region" description="Helical" evidence="10">
    <location>
        <begin position="162"/>
        <end position="182"/>
    </location>
</feature>
<comment type="function">
    <text evidence="9">Component of the cytochrome c oxidase, the last enzyme in the mitochondrial electron transport chain which drives oxidative phosphorylation. The respiratory chain contains 3 multisubunit complexes succinate dehydrogenase (complex II, CII), ubiquinol-cytochrome c oxidoreductase (cytochrome b-c1 complex, complex III, CIII) and cytochrome c oxidase (complex IV, CIV), that cooperate to transfer electrons derived from NADH and succinate to molecular oxygen, creating an electrochemical gradient over the inner membrane that drives transmembrane transport and the ATP synthase. Cytochrome c oxidase is the component of the respiratory chain that catalyzes the reduction of oxygen to water. Electrons originating from reduced cytochrome c in the intermembrane space (IMS) are transferred via the dinuclear copper A center (CU(A)) of subunit 2 and heme A of subunit 1 to the active site in subunit 1, a binuclear center (BNC) formed by heme A3 and copper B (CU(B)). The BNC reduces molecular oxygen to 2 water molecules using 4 electrons from cytochrome c in the IMS and 4 protons from the mitochondrial matrix.</text>
</comment>
<comment type="subcellular location">
    <subcellularLocation>
        <location evidence="1">Membrane</location>
        <topology evidence="1">Multi-pass membrane protein</topology>
    </subcellularLocation>
</comment>
<feature type="transmembrane region" description="Helical" evidence="10">
    <location>
        <begin position="194"/>
        <end position="220"/>
    </location>
</feature>
<feature type="transmembrane region" description="Helical" evidence="10">
    <location>
        <begin position="134"/>
        <end position="155"/>
    </location>
</feature>
<evidence type="ECO:0000256" key="7">
    <source>
        <dbReference type="ARBA" id="ARBA00022989"/>
    </source>
</evidence>
<name>E1XUJ3_ASPND</name>
<organism evidence="12">
    <name type="scientific">Asplenium nidus</name>
    <name type="common">Bird's nest fern</name>
    <dbReference type="NCBI Taxonomy" id="29642"/>
    <lineage>
        <taxon>Eukaryota</taxon>
        <taxon>Viridiplantae</taxon>
        <taxon>Streptophyta</taxon>
        <taxon>Embryophyta</taxon>
        <taxon>Tracheophyta</taxon>
        <taxon>Polypodiopsida</taxon>
        <taxon>Polypodiidae</taxon>
        <taxon>Polypodiales</taxon>
        <taxon>Aspleniineae</taxon>
        <taxon>Aspleniaceae</taxon>
        <taxon>Asplenium</taxon>
    </lineage>
</organism>
<evidence type="ECO:0000256" key="6">
    <source>
        <dbReference type="ARBA" id="ARBA00022967"/>
    </source>
</evidence>
<evidence type="ECO:0000256" key="1">
    <source>
        <dbReference type="ARBA" id="ARBA00004141"/>
    </source>
</evidence>
<feature type="domain" description="Heme-copper oxidase subunit III family profile" evidence="11">
    <location>
        <begin position="5"/>
        <end position="264"/>
    </location>
</feature>
<evidence type="ECO:0000256" key="8">
    <source>
        <dbReference type="ARBA" id="ARBA00023136"/>
    </source>
</evidence>
<dbReference type="AlphaFoldDB" id="E1XUJ3"/>
<keyword evidence="8 10" id="KW-0472">Membrane</keyword>
<dbReference type="GO" id="GO:0004129">
    <property type="term" value="F:cytochrome-c oxidase activity"/>
    <property type="evidence" value="ECO:0007669"/>
    <property type="project" value="InterPro"/>
</dbReference>
<dbReference type="InterPro" id="IPR000298">
    <property type="entry name" value="Cyt_c_oxidase-like_su3"/>
</dbReference>
<dbReference type="PANTHER" id="PTHR11403">
    <property type="entry name" value="CYTOCHROME C OXIDASE SUBUNIT III"/>
    <property type="match status" value="1"/>
</dbReference>
<dbReference type="GO" id="GO:0006123">
    <property type="term" value="P:mitochondrial electron transport, cytochrome c to oxygen"/>
    <property type="evidence" value="ECO:0007669"/>
    <property type="project" value="TreeGrafter"/>
</dbReference>
<feature type="transmembrane region" description="Helical" evidence="10">
    <location>
        <begin position="82"/>
        <end position="104"/>
    </location>
</feature>
<protein>
    <recommendedName>
        <fullName evidence="4 9">Cytochrome c oxidase subunit 3</fullName>
    </recommendedName>
</protein>
<dbReference type="InterPro" id="IPR035973">
    <property type="entry name" value="Cyt_c_oxidase_su3-like_sf"/>
</dbReference>
<dbReference type="GO" id="GO:0005739">
    <property type="term" value="C:mitochondrion"/>
    <property type="evidence" value="ECO:0007669"/>
    <property type="project" value="TreeGrafter"/>
</dbReference>
<keyword evidence="7 10" id="KW-1133">Transmembrane helix</keyword>
<dbReference type="SUPFAM" id="SSF81452">
    <property type="entry name" value="Cytochrome c oxidase subunit III-like"/>
    <property type="match status" value="1"/>
</dbReference>
<evidence type="ECO:0000256" key="3">
    <source>
        <dbReference type="ARBA" id="ARBA00011164"/>
    </source>
</evidence>
<evidence type="ECO:0000313" key="12">
    <source>
        <dbReference type="EMBL" id="CBW30777.1"/>
    </source>
</evidence>
<keyword evidence="9 12" id="KW-0496">Mitochondrion</keyword>
<comment type="similarity">
    <text evidence="2 9">Belongs to the cytochrome c oxidase subunit 3 family.</text>
</comment>
<comment type="subunit">
    <text evidence="3">Component of the cytochrome c oxidase (complex IV, CIV), a multisubunit enzyme composed of a catalytic core of 3 subunits and several supernumerary subunits. The complex exists as a monomer or a dimer and forms supercomplexes (SCs) in the inner mitochondrial membrane with ubiquinol-cytochrome c oxidoreductase (cytochrome b-c1 complex, complex III, CIII).</text>
</comment>
<reference evidence="12" key="2">
    <citation type="submission" date="2010-07" db="EMBL/GenBank/DDBJ databases">
        <title>Gene content, organization and expression of some mitochondrial DNA regions of the fern Asplenium nidus (Pterydophyta).</title>
        <authorList>
            <person name="Panarese S."/>
        </authorList>
    </citation>
    <scope>NUCLEOTIDE SEQUENCE</scope>
</reference>
<dbReference type="Gene3D" id="1.10.287.70">
    <property type="match status" value="1"/>
</dbReference>
<dbReference type="Gene3D" id="1.20.120.80">
    <property type="entry name" value="Cytochrome c oxidase, subunit III, four-helix bundle"/>
    <property type="match status" value="1"/>
</dbReference>
<dbReference type="InterPro" id="IPR013833">
    <property type="entry name" value="Cyt_c_oxidase_su3_a-hlx"/>
</dbReference>
<evidence type="ECO:0000256" key="10">
    <source>
        <dbReference type="SAM" id="Phobius"/>
    </source>
</evidence>
<evidence type="ECO:0000259" key="11">
    <source>
        <dbReference type="PROSITE" id="PS50253"/>
    </source>
</evidence>
<proteinExistence type="inferred from homology"/>
<gene>
    <name evidence="12" type="primary">coIII</name>
</gene>
<dbReference type="PROSITE" id="PS50253">
    <property type="entry name" value="COX3"/>
    <property type="match status" value="1"/>
</dbReference>
<dbReference type="InterPro" id="IPR033945">
    <property type="entry name" value="Cyt_c_oxase_su3_dom"/>
</dbReference>
<evidence type="ECO:0000256" key="5">
    <source>
        <dbReference type="ARBA" id="ARBA00022692"/>
    </source>
</evidence>
<dbReference type="GO" id="GO:0045277">
    <property type="term" value="C:respiratory chain complex IV"/>
    <property type="evidence" value="ECO:0007669"/>
    <property type="project" value="UniProtKB-ARBA"/>
</dbReference>
<dbReference type="CDD" id="cd01665">
    <property type="entry name" value="Cyt_c_Oxidase_III"/>
    <property type="match status" value="1"/>
</dbReference>
<sequence>TSVSQEHPYHLVDPSPWPLLGSFGALASTIGAVMYMHSFTGDKILLTLGFGLILYTMFVWWRDVTCESTYEGHHTKVVQLGLRYGFISFIVSEVMFSLAFFWAFPHSSPAPAVEIGAIWPPKGVEVLNPQGIPFLNTLIPLLSGAAVTWAHYAILAGLKQQAVLALVAIVWLALVSTGFQGMEYYEALFTISDGIYGFTSFLATGFYGSYVTIGTIFLMIRGIRQYIGYFSSSHHFGFEAAARYRYSVDVVRLFPFVSIYWWGGI</sequence>
<evidence type="ECO:0000256" key="2">
    <source>
        <dbReference type="ARBA" id="ARBA00010581"/>
    </source>
</evidence>
<keyword evidence="6" id="KW-1278">Translocase</keyword>
<dbReference type="Pfam" id="PF00510">
    <property type="entry name" value="COX3"/>
    <property type="match status" value="1"/>
</dbReference>
<accession>E1XUJ3</accession>
<evidence type="ECO:0000256" key="4">
    <source>
        <dbReference type="ARBA" id="ARBA00015944"/>
    </source>
</evidence>
<keyword evidence="5 9" id="KW-0812">Transmembrane</keyword>
<dbReference type="InterPro" id="IPR024791">
    <property type="entry name" value="Cyt_c/ubiquinol_Oxase_su3"/>
</dbReference>
<dbReference type="EMBL" id="FR669448">
    <property type="protein sequence ID" value="CBW30777.1"/>
    <property type="molecule type" value="Genomic_DNA"/>
</dbReference>
<dbReference type="PANTHER" id="PTHR11403:SF7">
    <property type="entry name" value="CYTOCHROME C OXIDASE SUBUNIT 3"/>
    <property type="match status" value="1"/>
</dbReference>
<geneLocation type="mitochondrion" evidence="12"/>
<evidence type="ECO:0000256" key="9">
    <source>
        <dbReference type="RuleBase" id="RU003375"/>
    </source>
</evidence>
<dbReference type="FunFam" id="1.10.287.70:FF:000082">
    <property type="entry name" value="Cytochrome c oxidase subunit 3"/>
    <property type="match status" value="1"/>
</dbReference>
<reference evidence="12" key="1">
    <citation type="submission" date="2010-06" db="EMBL/GenBank/DDBJ databases">
        <authorList>
            <person name="Rainaldi G."/>
        </authorList>
    </citation>
    <scope>NUCLEOTIDE SEQUENCE</scope>
</reference>
<feature type="transmembrane region" description="Helical" evidence="10">
    <location>
        <begin position="44"/>
        <end position="61"/>
    </location>
</feature>